<dbReference type="AlphaFoldDB" id="A0A8X6XNN5"/>
<accession>A0A8X6XNN5</accession>
<reference evidence="2" key="1">
    <citation type="submission" date="2020-08" db="EMBL/GenBank/DDBJ databases">
        <title>Multicomponent nature underlies the extraordinary mechanical properties of spider dragline silk.</title>
        <authorList>
            <person name="Kono N."/>
            <person name="Nakamura H."/>
            <person name="Mori M."/>
            <person name="Yoshida Y."/>
            <person name="Ohtoshi R."/>
            <person name="Malay A.D."/>
            <person name="Moran D.A.P."/>
            <person name="Tomita M."/>
            <person name="Numata K."/>
            <person name="Arakawa K."/>
        </authorList>
    </citation>
    <scope>NUCLEOTIDE SEQUENCE</scope>
</reference>
<sequence>MSFLIRVTLYLTVHVAMISFMALICESSTSHWRPHFSTRQCMALQLFFIVSEWFDKVTVRPSFTGPLGHQSYLPHPEDHPDKCLIL</sequence>
<keyword evidence="1" id="KW-0812">Transmembrane</keyword>
<gene>
    <name evidence="2" type="ORF">TNIN_190741</name>
</gene>
<evidence type="ECO:0000313" key="2">
    <source>
        <dbReference type="EMBL" id="GFY56466.1"/>
    </source>
</evidence>
<keyword evidence="1" id="KW-0472">Membrane</keyword>
<dbReference type="Proteomes" id="UP000886998">
    <property type="component" value="Unassembled WGS sequence"/>
</dbReference>
<organism evidence="2 3">
    <name type="scientific">Trichonephila inaurata madagascariensis</name>
    <dbReference type="NCBI Taxonomy" id="2747483"/>
    <lineage>
        <taxon>Eukaryota</taxon>
        <taxon>Metazoa</taxon>
        <taxon>Ecdysozoa</taxon>
        <taxon>Arthropoda</taxon>
        <taxon>Chelicerata</taxon>
        <taxon>Arachnida</taxon>
        <taxon>Araneae</taxon>
        <taxon>Araneomorphae</taxon>
        <taxon>Entelegynae</taxon>
        <taxon>Araneoidea</taxon>
        <taxon>Nephilidae</taxon>
        <taxon>Trichonephila</taxon>
        <taxon>Trichonephila inaurata</taxon>
    </lineage>
</organism>
<name>A0A8X6XNN5_9ARAC</name>
<evidence type="ECO:0000256" key="1">
    <source>
        <dbReference type="SAM" id="Phobius"/>
    </source>
</evidence>
<evidence type="ECO:0000313" key="3">
    <source>
        <dbReference type="Proteomes" id="UP000886998"/>
    </source>
</evidence>
<keyword evidence="1" id="KW-1133">Transmembrane helix</keyword>
<feature type="transmembrane region" description="Helical" evidence="1">
    <location>
        <begin position="7"/>
        <end position="24"/>
    </location>
</feature>
<protein>
    <submittedName>
        <fullName evidence="2">Uncharacterized protein</fullName>
    </submittedName>
</protein>
<comment type="caution">
    <text evidence="2">The sequence shown here is derived from an EMBL/GenBank/DDBJ whole genome shotgun (WGS) entry which is preliminary data.</text>
</comment>
<proteinExistence type="predicted"/>
<dbReference type="EMBL" id="BMAV01010984">
    <property type="protein sequence ID" value="GFY56466.1"/>
    <property type="molecule type" value="Genomic_DNA"/>
</dbReference>
<keyword evidence="3" id="KW-1185">Reference proteome</keyword>